<keyword evidence="4" id="KW-0805">Transcription regulation</keyword>
<evidence type="ECO:0000256" key="2">
    <source>
        <dbReference type="ARBA" id="ARBA00006178"/>
    </source>
</evidence>
<feature type="region of interest" description="Disordered" evidence="9">
    <location>
        <begin position="121"/>
        <end position="149"/>
    </location>
</feature>
<dbReference type="InterPro" id="IPR045144">
    <property type="entry name" value="TAF4"/>
</dbReference>
<dbReference type="GO" id="GO:0016251">
    <property type="term" value="F:RNA polymerase II general transcription initiation factor activity"/>
    <property type="evidence" value="ECO:0007669"/>
    <property type="project" value="TreeGrafter"/>
</dbReference>
<dbReference type="eggNOG" id="KOG2341">
    <property type="taxonomic scope" value="Eukaryota"/>
</dbReference>
<dbReference type="PANTHER" id="PTHR15138:SF14">
    <property type="entry name" value="TRANSCRIPTION INITIATION FACTOR TFIID SUBUNIT 4"/>
    <property type="match status" value="1"/>
</dbReference>
<dbReference type="GO" id="GO:0061629">
    <property type="term" value="F:RNA polymerase II-specific DNA-binding transcription factor binding"/>
    <property type="evidence" value="ECO:0007669"/>
    <property type="project" value="EnsemblFungi"/>
</dbReference>
<dbReference type="OMA" id="YGWLTSS"/>
<dbReference type="HOGENOM" id="CLU_036634_1_0_1"/>
<dbReference type="OrthoDB" id="21060at2759"/>
<feature type="compositionally biased region" description="Polar residues" evidence="9">
    <location>
        <begin position="125"/>
        <end position="143"/>
    </location>
</feature>
<evidence type="ECO:0000313" key="11">
    <source>
        <dbReference type="EMBL" id="ABN67623.2"/>
    </source>
</evidence>
<dbReference type="AlphaFoldDB" id="A3LYF3"/>
<evidence type="ECO:0000256" key="4">
    <source>
        <dbReference type="ARBA" id="ARBA00023015"/>
    </source>
</evidence>
<comment type="similarity">
    <text evidence="2">Belongs to the TAF4 family.</text>
</comment>
<evidence type="ECO:0000256" key="6">
    <source>
        <dbReference type="ARBA" id="ARBA00023242"/>
    </source>
</evidence>
<accession>A3LYF3</accession>
<feature type="region of interest" description="Disordered" evidence="9">
    <location>
        <begin position="172"/>
        <end position="192"/>
    </location>
</feature>
<dbReference type="GO" id="GO:0005669">
    <property type="term" value="C:transcription factor TFIID complex"/>
    <property type="evidence" value="ECO:0007669"/>
    <property type="project" value="EnsemblFungi"/>
</dbReference>
<dbReference type="Pfam" id="PF05236">
    <property type="entry name" value="TAF4"/>
    <property type="match status" value="1"/>
</dbReference>
<comment type="function">
    <text evidence="7">Functions as a component of the DNA-binding general transcription factor complex TFIID. Binding of TFIID to a promoter (with or without TATA element) is the initial step in pre-initiation complex (PIC) formation. TFIID plays a key role in the regulation of gene expression by RNA polymerase II through different activities such as transcription activator interaction, core promoter recognition and selectivity, TFIIA and TFIIB interaction, chromatin modification (histone acetylation by TAF1), facilitation of DNA opening and initiation of transcription.</text>
</comment>
<evidence type="ECO:0000256" key="1">
    <source>
        <dbReference type="ARBA" id="ARBA00004123"/>
    </source>
</evidence>
<keyword evidence="12" id="KW-1185">Reference proteome</keyword>
<evidence type="ECO:0000259" key="10">
    <source>
        <dbReference type="Pfam" id="PF05236"/>
    </source>
</evidence>
<dbReference type="InParanoid" id="A3LYF3"/>
<feature type="domain" description="Transcription initiation factor TFIID component TAF4 C-terminal" evidence="10">
    <location>
        <begin position="20"/>
        <end position="289"/>
    </location>
</feature>
<dbReference type="InterPro" id="IPR007900">
    <property type="entry name" value="TAF4_C"/>
</dbReference>
<evidence type="ECO:0000256" key="5">
    <source>
        <dbReference type="ARBA" id="ARBA00023163"/>
    </source>
</evidence>
<comment type="subcellular location">
    <subcellularLocation>
        <location evidence="1">Nucleus</location>
    </subcellularLocation>
</comment>
<protein>
    <recommendedName>
        <fullName evidence="3">Transcription initiation factor TFIID subunit 4</fullName>
    </recommendedName>
    <alternativeName>
        <fullName evidence="8">TBP-associated factor 4</fullName>
    </alternativeName>
</protein>
<keyword evidence="5" id="KW-0804">Transcription</keyword>
<dbReference type="GeneID" id="4840235"/>
<dbReference type="GO" id="GO:0006367">
    <property type="term" value="P:transcription initiation at RNA polymerase II promoter"/>
    <property type="evidence" value="ECO:0007669"/>
    <property type="project" value="TreeGrafter"/>
</dbReference>
<feature type="non-terminal residue" evidence="11">
    <location>
        <position position="1"/>
    </location>
</feature>
<dbReference type="PANTHER" id="PTHR15138">
    <property type="entry name" value="TRANSCRIPTION INITIATION FACTOR TFIID SUBUNIT 4"/>
    <property type="match status" value="1"/>
</dbReference>
<evidence type="ECO:0000313" key="12">
    <source>
        <dbReference type="Proteomes" id="UP000002258"/>
    </source>
</evidence>
<evidence type="ECO:0000256" key="7">
    <source>
        <dbReference type="ARBA" id="ARBA00025346"/>
    </source>
</evidence>
<sequence length="294" mass="32131">PVSSASLADTKEKQLDPSKLNDAIAAAGVDIQREEELLTIQQTRTTDVSRDLRQFLRSSKPPAFLNPYHVASFMNRVARENGVQQNFLQDGDLLELMSASCEMWLSSILGKTVLLSRHRRRGIPQPTNAKNGKKASSNANSAPRSELSKELRNLAVRQKELEERRISKRIMLGLEKNGADPDGDQNGDSKAGAEETLHRAANATAAMMTMKTGVKKYSWMTSTSSAGADTAKAGADTEKGKQSALLSVRGDNGLRFREIRSGNTITMKDILGAIEGERMGTQRAIIKGYAKLKD</sequence>
<evidence type="ECO:0000256" key="8">
    <source>
        <dbReference type="ARBA" id="ARBA00031747"/>
    </source>
</evidence>
<dbReference type="GO" id="GO:0003682">
    <property type="term" value="F:chromatin binding"/>
    <property type="evidence" value="ECO:0007669"/>
    <property type="project" value="EnsemblFungi"/>
</dbReference>
<dbReference type="STRING" id="322104.A3LYF3"/>
<proteinExistence type="inferred from homology"/>
<evidence type="ECO:0000256" key="9">
    <source>
        <dbReference type="SAM" id="MobiDB-lite"/>
    </source>
</evidence>
<organism evidence="11 12">
    <name type="scientific">Scheffersomyces stipitis (strain ATCC 58785 / CBS 6054 / NBRC 10063 / NRRL Y-11545)</name>
    <name type="common">Yeast</name>
    <name type="synonym">Pichia stipitis</name>
    <dbReference type="NCBI Taxonomy" id="322104"/>
    <lineage>
        <taxon>Eukaryota</taxon>
        <taxon>Fungi</taxon>
        <taxon>Dikarya</taxon>
        <taxon>Ascomycota</taxon>
        <taxon>Saccharomycotina</taxon>
        <taxon>Pichiomycetes</taxon>
        <taxon>Debaryomycetaceae</taxon>
        <taxon>Scheffersomyces</taxon>
    </lineage>
</organism>
<dbReference type="EMBL" id="CP000500">
    <property type="protein sequence ID" value="ABN67623.2"/>
    <property type="molecule type" value="Genomic_DNA"/>
</dbReference>
<gene>
    <name evidence="11" type="ORF">PICST_62072</name>
</gene>
<dbReference type="GO" id="GO:0045944">
    <property type="term" value="P:positive regulation of transcription by RNA polymerase II"/>
    <property type="evidence" value="ECO:0007669"/>
    <property type="project" value="EnsemblFungi"/>
</dbReference>
<evidence type="ECO:0000256" key="3">
    <source>
        <dbReference type="ARBA" id="ARBA00017306"/>
    </source>
</evidence>
<dbReference type="KEGG" id="pic:PICST_62072"/>
<name>A3LYF3_PICST</name>
<keyword evidence="6" id="KW-0539">Nucleus</keyword>
<dbReference type="RefSeq" id="XP_001385652.2">
    <property type="nucleotide sequence ID" value="XM_001385615.1"/>
</dbReference>
<reference evidence="11 12" key="1">
    <citation type="journal article" date="2007" name="Nat. Biotechnol.">
        <title>Genome sequence of the lignocellulose-bioconverting and xylose-fermenting yeast Pichia stipitis.</title>
        <authorList>
            <person name="Jeffries T.W."/>
            <person name="Grigoriev I.V."/>
            <person name="Grimwood J."/>
            <person name="Laplaza J.M."/>
            <person name="Aerts A."/>
            <person name="Salamov A."/>
            <person name="Schmutz J."/>
            <person name="Lindquist E."/>
            <person name="Dehal P."/>
            <person name="Shapiro H."/>
            <person name="Jin Y.S."/>
            <person name="Passoth V."/>
            <person name="Richardson P.M."/>
        </authorList>
    </citation>
    <scope>NUCLEOTIDE SEQUENCE [LARGE SCALE GENOMIC DNA]</scope>
    <source>
        <strain evidence="12">ATCC 58785 / CBS 6054 / NBRC 10063 / NRRL Y-11545</strain>
    </source>
</reference>
<dbReference type="Proteomes" id="UP000002258">
    <property type="component" value="Chromosome 6"/>
</dbReference>
<dbReference type="GO" id="GO:0003677">
    <property type="term" value="F:DNA binding"/>
    <property type="evidence" value="ECO:0007669"/>
    <property type="project" value="EnsemblFungi"/>
</dbReference>
<dbReference type="FunCoup" id="A3LYF3">
    <property type="interactions" value="342"/>
</dbReference>